<protein>
    <submittedName>
        <fullName evidence="1">Uncharacterized protein</fullName>
    </submittedName>
</protein>
<evidence type="ECO:0000313" key="1">
    <source>
        <dbReference type="EMBL" id="MBB6142972.1"/>
    </source>
</evidence>
<proteinExistence type="predicted"/>
<name>A0A841JNM9_9BACT</name>
<evidence type="ECO:0000313" key="2">
    <source>
        <dbReference type="Proteomes" id="UP000538666"/>
    </source>
</evidence>
<accession>A0A841JNM9</accession>
<reference evidence="1 2" key="1">
    <citation type="submission" date="2020-08" db="EMBL/GenBank/DDBJ databases">
        <title>Genomic Encyclopedia of Type Strains, Phase IV (KMG-IV): sequencing the most valuable type-strain genomes for metagenomic binning, comparative biology and taxonomic classification.</title>
        <authorList>
            <person name="Goeker M."/>
        </authorList>
    </citation>
    <scope>NUCLEOTIDE SEQUENCE [LARGE SCALE GENOMIC DNA]</scope>
    <source>
        <strain evidence="1 2">DSM 103733</strain>
    </source>
</reference>
<dbReference type="AlphaFoldDB" id="A0A841JNM9"/>
<dbReference type="EMBL" id="JACHEK010000002">
    <property type="protein sequence ID" value="MBB6142972.1"/>
    <property type="molecule type" value="Genomic_DNA"/>
</dbReference>
<organism evidence="1 2">
    <name type="scientific">Silvibacterium bohemicum</name>
    <dbReference type="NCBI Taxonomy" id="1577686"/>
    <lineage>
        <taxon>Bacteria</taxon>
        <taxon>Pseudomonadati</taxon>
        <taxon>Acidobacteriota</taxon>
        <taxon>Terriglobia</taxon>
        <taxon>Terriglobales</taxon>
        <taxon>Acidobacteriaceae</taxon>
        <taxon>Silvibacterium</taxon>
    </lineage>
</organism>
<dbReference type="RefSeq" id="WP_050061922.1">
    <property type="nucleotide sequence ID" value="NZ_JACHEK010000002.1"/>
</dbReference>
<sequence>MIHYHGTPITPDSAAAQILMRRHAMVSFAHPEQIDLVADACQSFALDNGAFSAWRAGRPITDWKPFYEWVAVWQRHPGFDWFLIPDVIDGNEEQNDALVFDAALSRHGVPVWHLHESLDRIERLIGQGFPRIAIGSSGEFAQIGAPRWWRRMAEAMSAFCDEQGRPRTRLHGLRMLDPYVFASFPFASADSTNIARNIGLDGRWTGSYSPATKSGRGVVLVDRIEAINSAERWSGFAYSESLPLLFSDSPAEESA</sequence>
<dbReference type="Proteomes" id="UP000538666">
    <property type="component" value="Unassembled WGS sequence"/>
</dbReference>
<keyword evidence="2" id="KW-1185">Reference proteome</keyword>
<comment type="caution">
    <text evidence="1">The sequence shown here is derived from an EMBL/GenBank/DDBJ whole genome shotgun (WGS) entry which is preliminary data.</text>
</comment>
<gene>
    <name evidence="1" type="ORF">HNQ77_000916</name>
</gene>